<name>X1I3V9_9ZZZZ</name>
<dbReference type="EMBL" id="BARU01017529">
    <property type="protein sequence ID" value="GAH60784.1"/>
    <property type="molecule type" value="Genomic_DNA"/>
</dbReference>
<protein>
    <submittedName>
        <fullName evidence="1">Uncharacterized protein</fullName>
    </submittedName>
</protein>
<evidence type="ECO:0000313" key="1">
    <source>
        <dbReference type="EMBL" id="GAH60784.1"/>
    </source>
</evidence>
<sequence length="40" mass="4692">MPKLPKELVSDVGEPTWEGRPYIKKVSFSLYKILTLLIWD</sequence>
<comment type="caution">
    <text evidence="1">The sequence shown here is derived from an EMBL/GenBank/DDBJ whole genome shotgun (WGS) entry which is preliminary data.</text>
</comment>
<gene>
    <name evidence="1" type="ORF">S03H2_29064</name>
</gene>
<accession>X1I3V9</accession>
<reference evidence="1" key="1">
    <citation type="journal article" date="2014" name="Front. Microbiol.">
        <title>High frequency of phylogenetically diverse reductive dehalogenase-homologous genes in deep subseafloor sedimentary metagenomes.</title>
        <authorList>
            <person name="Kawai M."/>
            <person name="Futagami T."/>
            <person name="Toyoda A."/>
            <person name="Takaki Y."/>
            <person name="Nishi S."/>
            <person name="Hori S."/>
            <person name="Arai W."/>
            <person name="Tsubouchi T."/>
            <person name="Morono Y."/>
            <person name="Uchiyama I."/>
            <person name="Ito T."/>
            <person name="Fujiyama A."/>
            <person name="Inagaki F."/>
            <person name="Takami H."/>
        </authorList>
    </citation>
    <scope>NUCLEOTIDE SEQUENCE</scope>
    <source>
        <strain evidence="1">Expedition CK06-06</strain>
    </source>
</reference>
<proteinExistence type="predicted"/>
<dbReference type="AlphaFoldDB" id="X1I3V9"/>
<organism evidence="1">
    <name type="scientific">marine sediment metagenome</name>
    <dbReference type="NCBI Taxonomy" id="412755"/>
    <lineage>
        <taxon>unclassified sequences</taxon>
        <taxon>metagenomes</taxon>
        <taxon>ecological metagenomes</taxon>
    </lineage>
</organism>